<comment type="subcellular location">
    <subcellularLocation>
        <location evidence="1">Nucleus</location>
    </subcellularLocation>
</comment>
<keyword evidence="2" id="KW-0479">Metal-binding</keyword>
<dbReference type="AlphaFoldDB" id="A0A815T3V7"/>
<dbReference type="GO" id="GO:0008270">
    <property type="term" value="F:zinc ion binding"/>
    <property type="evidence" value="ECO:0007669"/>
    <property type="project" value="UniProtKB-KW"/>
</dbReference>
<evidence type="ECO:0000256" key="4">
    <source>
        <dbReference type="ARBA" id="ARBA00022833"/>
    </source>
</evidence>
<dbReference type="InterPro" id="IPR012337">
    <property type="entry name" value="RNaseH-like_sf"/>
</dbReference>
<sequence>MSPPPTDTSFSTSITPISTTPRRIVKAKRSFNFLPISIVESPYLQAILQEGELSYVVPKQKYFINNGFQEMYDEVRQRVYEELKTALGICLTTEIWTSQANQAYMTVTAHFIDVKNNKIKNFALETKEFSGNHTAERIVEHLEDLCNKWPISDKIISLVSDNCSTMRKVGIDFGKGIISFIFSG</sequence>
<dbReference type="SUPFAM" id="SSF53098">
    <property type="entry name" value="Ribonuclease H-like"/>
    <property type="match status" value="1"/>
</dbReference>
<dbReference type="GO" id="GO:0005634">
    <property type="term" value="C:nucleus"/>
    <property type="evidence" value="ECO:0007669"/>
    <property type="project" value="UniProtKB-SubCell"/>
</dbReference>
<accession>A0A815T3V7</accession>
<dbReference type="InterPro" id="IPR052035">
    <property type="entry name" value="ZnF_BED_domain_contain"/>
</dbReference>
<gene>
    <name evidence="7" type="ORF">JBS370_LOCUS35367</name>
    <name evidence="6" type="ORF">ZHD862_LOCUS37458</name>
</gene>
<dbReference type="PANTHER" id="PTHR46481:SF10">
    <property type="entry name" value="ZINC FINGER BED DOMAIN-CONTAINING PROTEIN 39"/>
    <property type="match status" value="1"/>
</dbReference>
<dbReference type="PANTHER" id="PTHR46481">
    <property type="entry name" value="ZINC FINGER BED DOMAIN-CONTAINING PROTEIN 4"/>
    <property type="match status" value="1"/>
</dbReference>
<protein>
    <recommendedName>
        <fullName evidence="9">DUF659 domain-containing protein</fullName>
    </recommendedName>
</protein>
<dbReference type="Proteomes" id="UP000663836">
    <property type="component" value="Unassembled WGS sequence"/>
</dbReference>
<name>A0A815T3V7_9BILA</name>
<reference evidence="6" key="1">
    <citation type="submission" date="2021-02" db="EMBL/GenBank/DDBJ databases">
        <authorList>
            <person name="Nowell W R."/>
        </authorList>
    </citation>
    <scope>NUCLEOTIDE SEQUENCE</scope>
</reference>
<evidence type="ECO:0008006" key="9">
    <source>
        <dbReference type="Google" id="ProtNLM"/>
    </source>
</evidence>
<comment type="caution">
    <text evidence="6">The sequence shown here is derived from an EMBL/GenBank/DDBJ whole genome shotgun (WGS) entry which is preliminary data.</text>
</comment>
<dbReference type="Proteomes" id="UP000663864">
    <property type="component" value="Unassembled WGS sequence"/>
</dbReference>
<dbReference type="EMBL" id="CAJOBD010012239">
    <property type="protein sequence ID" value="CAF4178161.1"/>
    <property type="molecule type" value="Genomic_DNA"/>
</dbReference>
<evidence type="ECO:0000256" key="2">
    <source>
        <dbReference type="ARBA" id="ARBA00022723"/>
    </source>
</evidence>
<keyword evidence="3" id="KW-0863">Zinc-finger</keyword>
<organism evidence="6 8">
    <name type="scientific">Rotaria sordida</name>
    <dbReference type="NCBI Taxonomy" id="392033"/>
    <lineage>
        <taxon>Eukaryota</taxon>
        <taxon>Metazoa</taxon>
        <taxon>Spiralia</taxon>
        <taxon>Gnathifera</taxon>
        <taxon>Rotifera</taxon>
        <taxon>Eurotatoria</taxon>
        <taxon>Bdelloidea</taxon>
        <taxon>Philodinida</taxon>
        <taxon>Philodinidae</taxon>
        <taxon>Rotaria</taxon>
    </lineage>
</organism>
<keyword evidence="5" id="KW-0539">Nucleus</keyword>
<evidence type="ECO:0000256" key="1">
    <source>
        <dbReference type="ARBA" id="ARBA00004123"/>
    </source>
</evidence>
<evidence type="ECO:0000313" key="8">
    <source>
        <dbReference type="Proteomes" id="UP000663864"/>
    </source>
</evidence>
<dbReference type="EMBL" id="CAJNOT010007096">
    <property type="protein sequence ID" value="CAF1501275.1"/>
    <property type="molecule type" value="Genomic_DNA"/>
</dbReference>
<evidence type="ECO:0000313" key="6">
    <source>
        <dbReference type="EMBL" id="CAF1501275.1"/>
    </source>
</evidence>
<proteinExistence type="predicted"/>
<evidence type="ECO:0000256" key="3">
    <source>
        <dbReference type="ARBA" id="ARBA00022771"/>
    </source>
</evidence>
<evidence type="ECO:0000313" key="7">
    <source>
        <dbReference type="EMBL" id="CAF4178161.1"/>
    </source>
</evidence>
<keyword evidence="4" id="KW-0862">Zinc</keyword>
<evidence type="ECO:0000256" key="5">
    <source>
        <dbReference type="ARBA" id="ARBA00023242"/>
    </source>
</evidence>